<dbReference type="InterPro" id="IPR036397">
    <property type="entry name" value="RNaseH_sf"/>
</dbReference>
<dbReference type="Proteomes" id="UP000694844">
    <property type="component" value="Chromosome 3"/>
</dbReference>
<proteinExistence type="predicted"/>
<evidence type="ECO:0000313" key="3">
    <source>
        <dbReference type="RefSeq" id="XP_022323013.1"/>
    </source>
</evidence>
<sequence>MTESKEPKDVLITDSQHCKEVVSTLNRESVLAVHCLILDKGFIGKLTLVLMGTYSGDVYLFDIQENMDLFTDGGLHSLLESNGILKVMKGCRTDSYTLYKQFKVTLHNVFDVKIADDVIEEHNGRLLHQRLNIQELCEKHSTYSQVLYSNENIEDFKEQSAARTELWGTRPLTADMMSSAANLVRALIPHLYEKLKCCIENNQLEKFLTERIQEEVTCCQDHDRNEQQKQRRKDNLMKVIHSINDQLKTSTKYSDLTVDSDEKLAVDRVNYWEAKDMTESKEPKDVLITDSQHCKEVVSTLNRESVLAVHCLILDKGFIGKLTLVLMGTYSGDVYLFDIQENMDLFTDGGLHSLLESNGILKVMKGCRTDSYTLYKQFKVTLHNVFDVKIADDVIEEHDGRLLHQRLNIQELCEKHSTYSQVLYSRENIEDFKV</sequence>
<dbReference type="GO" id="GO:0006139">
    <property type="term" value="P:nucleobase-containing compound metabolic process"/>
    <property type="evidence" value="ECO:0007669"/>
    <property type="project" value="InterPro"/>
</dbReference>
<dbReference type="SUPFAM" id="SSF53098">
    <property type="entry name" value="Ribonuclease H-like"/>
    <property type="match status" value="2"/>
</dbReference>
<dbReference type="KEGG" id="cvn:111124452"/>
<dbReference type="GO" id="GO:0003676">
    <property type="term" value="F:nucleic acid binding"/>
    <property type="evidence" value="ECO:0007669"/>
    <property type="project" value="InterPro"/>
</dbReference>
<dbReference type="InterPro" id="IPR012337">
    <property type="entry name" value="RNaseH-like_sf"/>
</dbReference>
<dbReference type="Gene3D" id="3.30.420.10">
    <property type="entry name" value="Ribonuclease H-like superfamily/Ribonuclease H"/>
    <property type="match status" value="2"/>
</dbReference>
<dbReference type="InterPro" id="IPR002562">
    <property type="entry name" value="3'-5'_exonuclease_dom"/>
</dbReference>
<dbReference type="SMART" id="SM00474">
    <property type="entry name" value="35EXOc"/>
    <property type="match status" value="1"/>
</dbReference>
<name>A0A8B8D4I8_CRAVI</name>
<organism evidence="2 3">
    <name type="scientific">Crassostrea virginica</name>
    <name type="common">Eastern oyster</name>
    <dbReference type="NCBI Taxonomy" id="6565"/>
    <lineage>
        <taxon>Eukaryota</taxon>
        <taxon>Metazoa</taxon>
        <taxon>Spiralia</taxon>
        <taxon>Lophotrochozoa</taxon>
        <taxon>Mollusca</taxon>
        <taxon>Bivalvia</taxon>
        <taxon>Autobranchia</taxon>
        <taxon>Pteriomorphia</taxon>
        <taxon>Ostreida</taxon>
        <taxon>Ostreoidea</taxon>
        <taxon>Ostreidae</taxon>
        <taxon>Crassostrea</taxon>
    </lineage>
</organism>
<dbReference type="OrthoDB" id="368776at2759"/>
<evidence type="ECO:0000259" key="1">
    <source>
        <dbReference type="SMART" id="SM00474"/>
    </source>
</evidence>
<protein>
    <submittedName>
        <fullName evidence="3">Uncharacterized protein LOC111124452</fullName>
    </submittedName>
</protein>
<dbReference type="GO" id="GO:0008408">
    <property type="term" value="F:3'-5' exonuclease activity"/>
    <property type="evidence" value="ECO:0007669"/>
    <property type="project" value="InterPro"/>
</dbReference>
<feature type="domain" description="3'-5' exonuclease" evidence="1">
    <location>
        <begin position="9"/>
        <end position="200"/>
    </location>
</feature>
<accession>A0A8B8D4I8</accession>
<dbReference type="Pfam" id="PF01612">
    <property type="entry name" value="DNA_pol_A_exo1"/>
    <property type="match status" value="2"/>
</dbReference>
<keyword evidence="2" id="KW-1185">Reference proteome</keyword>
<dbReference type="RefSeq" id="XP_022323013.1">
    <property type="nucleotide sequence ID" value="XM_022467305.1"/>
</dbReference>
<dbReference type="AlphaFoldDB" id="A0A8B8D4I8"/>
<reference evidence="3" key="1">
    <citation type="submission" date="2025-08" db="UniProtKB">
        <authorList>
            <consortium name="RefSeq"/>
        </authorList>
    </citation>
    <scope>IDENTIFICATION</scope>
    <source>
        <tissue evidence="3">Whole sample</tissue>
    </source>
</reference>
<dbReference type="GeneID" id="111124452"/>
<evidence type="ECO:0000313" key="2">
    <source>
        <dbReference type="Proteomes" id="UP000694844"/>
    </source>
</evidence>
<dbReference type="PANTHER" id="PTHR46814">
    <property type="entry name" value="EGALITARIAN, ISOFORM B"/>
    <property type="match status" value="1"/>
</dbReference>
<dbReference type="PANTHER" id="PTHR46814:SF1">
    <property type="entry name" value="EGALITARIAN, ISOFORM B"/>
    <property type="match status" value="1"/>
</dbReference>
<gene>
    <name evidence="3" type="primary">LOC111124452</name>
</gene>